<dbReference type="AlphaFoldDB" id="A0A1N6MAS7"/>
<accession>A0A1N6MAS7</accession>
<dbReference type="InterPro" id="IPR019117">
    <property type="entry name" value="CRISPR-assoc_protein_Cmr3"/>
</dbReference>
<evidence type="ECO:0000313" key="1">
    <source>
        <dbReference type="EMBL" id="SIO96524.1"/>
    </source>
</evidence>
<protein>
    <submittedName>
        <fullName evidence="1">CRISPR-associated protein (Cas_Cmr3)</fullName>
    </submittedName>
</protein>
<dbReference type="Gene3D" id="2.60.40.4350">
    <property type="match status" value="1"/>
</dbReference>
<dbReference type="Pfam" id="PF09700">
    <property type="entry name" value="Cas_Cmr3"/>
    <property type="match status" value="1"/>
</dbReference>
<sequence>MKYYLIKPKDPLVIRSSRPFEEISDAKAARFPPPSTVAGAMRNLYARSRDLPLDAELLKVAVTGPLAVKLSLDDTAPSEKDILVPKPADVQYFCEQKQNGKKYLVRSVPTQLDQEQEGCDLPDSELMPLLPSAESTNGKPVNGPQWWSLKDLQEWRQGKMLTFGQIESNGWNPTDPDIRTHIALDNPHKQAKEGMIFQTTGLTMWQKPQPNSESPFPEVSIALLAGIETQMAEPLPMMNLGGERRLAQAQACNLWPQRPENLAQNIIDQKGLTITFLTPVLFNQGWLPGWIDSDTLIGTPPCCKKLELKLRAAALEPWLPQSGWDLVNRRPRAAQKMVPAGATYWFELNNPVEADISDIEALWMAHLCDPSLADQYPNNQSGFGLALPAVYTFTHS</sequence>
<dbReference type="Proteomes" id="UP000184774">
    <property type="component" value="Unassembled WGS sequence"/>
</dbReference>
<dbReference type="Gene3D" id="3.30.70.2940">
    <property type="match status" value="1"/>
</dbReference>
<reference evidence="1 2" key="1">
    <citation type="submission" date="2016-12" db="EMBL/GenBank/DDBJ databases">
        <authorList>
            <person name="Song W.-J."/>
            <person name="Kurnit D.M."/>
        </authorList>
    </citation>
    <scope>NUCLEOTIDE SEQUENCE [LARGE SCALE GENOMIC DNA]</scope>
    <source>
        <strain evidence="1 2">CECT 9026</strain>
    </source>
</reference>
<organism evidence="1 2">
    <name type="scientific">Vibrio spartinae</name>
    <dbReference type="NCBI Taxonomy" id="1918945"/>
    <lineage>
        <taxon>Bacteria</taxon>
        <taxon>Pseudomonadati</taxon>
        <taxon>Pseudomonadota</taxon>
        <taxon>Gammaproteobacteria</taxon>
        <taxon>Vibrionales</taxon>
        <taxon>Vibrionaceae</taxon>
        <taxon>Vibrio</taxon>
    </lineage>
</organism>
<name>A0A1N6MAS7_9VIBR</name>
<dbReference type="OrthoDB" id="6162707at2"/>
<proteinExistence type="predicted"/>
<dbReference type="RefSeq" id="WP_074374954.1">
    <property type="nucleotide sequence ID" value="NZ_AP024908.1"/>
</dbReference>
<evidence type="ECO:0000313" key="2">
    <source>
        <dbReference type="Proteomes" id="UP000184774"/>
    </source>
</evidence>
<gene>
    <name evidence="1" type="ORF">VSP9026_04327</name>
</gene>
<dbReference type="EMBL" id="FSSB01000030">
    <property type="protein sequence ID" value="SIO96524.1"/>
    <property type="molecule type" value="Genomic_DNA"/>
</dbReference>